<dbReference type="Pfam" id="PF12669">
    <property type="entry name" value="FeoB_associated"/>
    <property type="match status" value="1"/>
</dbReference>
<name>A0A5S3N6R9_9FLAO</name>
<organism evidence="2 3">
    <name type="scientific">Polaribacter aestuariivivens</name>
    <dbReference type="NCBI Taxonomy" id="2304626"/>
    <lineage>
        <taxon>Bacteria</taxon>
        <taxon>Pseudomonadati</taxon>
        <taxon>Bacteroidota</taxon>
        <taxon>Flavobacteriia</taxon>
        <taxon>Flavobacteriales</taxon>
        <taxon>Flavobacteriaceae</taxon>
    </lineage>
</organism>
<gene>
    <name evidence="2" type="ORF">FDT66_07935</name>
</gene>
<protein>
    <submittedName>
        <fullName evidence="2">FeoB-associated Cys-rich membrane protein</fullName>
    </submittedName>
</protein>
<accession>A0A5S3N6R9</accession>
<evidence type="ECO:0000256" key="1">
    <source>
        <dbReference type="SAM" id="Phobius"/>
    </source>
</evidence>
<dbReference type="EMBL" id="VANR01000003">
    <property type="protein sequence ID" value="TMM30682.1"/>
    <property type="molecule type" value="Genomic_DNA"/>
</dbReference>
<feature type="transmembrane region" description="Helical" evidence="1">
    <location>
        <begin position="6"/>
        <end position="23"/>
    </location>
</feature>
<dbReference type="Proteomes" id="UP000307140">
    <property type="component" value="Unassembled WGS sequence"/>
</dbReference>
<dbReference type="RefSeq" id="WP_138535631.1">
    <property type="nucleotide sequence ID" value="NZ_VANR01000003.1"/>
</dbReference>
<keyword evidence="1" id="KW-0812">Transmembrane</keyword>
<evidence type="ECO:0000313" key="2">
    <source>
        <dbReference type="EMBL" id="TMM30682.1"/>
    </source>
</evidence>
<keyword evidence="3" id="KW-1185">Reference proteome</keyword>
<dbReference type="OrthoDB" id="828068at2"/>
<keyword evidence="1" id="KW-0472">Membrane</keyword>
<sequence>MQQIIVYLLVAFAVFFLVKKYFFASKNKKNCSTDCGCH</sequence>
<dbReference type="AlphaFoldDB" id="A0A5S3N6R9"/>
<evidence type="ECO:0000313" key="3">
    <source>
        <dbReference type="Proteomes" id="UP000307140"/>
    </source>
</evidence>
<reference evidence="2 3" key="1">
    <citation type="submission" date="2019-05" db="EMBL/GenBank/DDBJ databases">
        <title>Polaribacter aestuariivivens sp. nov., isolated from a tidal flat.</title>
        <authorList>
            <person name="Yoon J.-H."/>
        </authorList>
    </citation>
    <scope>NUCLEOTIDE SEQUENCE [LARGE SCALE GENOMIC DNA]</scope>
    <source>
        <strain evidence="2 3">DBTF-3</strain>
    </source>
</reference>
<proteinExistence type="predicted"/>
<comment type="caution">
    <text evidence="2">The sequence shown here is derived from an EMBL/GenBank/DDBJ whole genome shotgun (WGS) entry which is preliminary data.</text>
</comment>
<keyword evidence="1" id="KW-1133">Transmembrane helix</keyword>